<dbReference type="InParanoid" id="A0A067MR62"/>
<sequence>MHSVTVNYTSAVCIAAAVAALAGPSRRYNEIAYHVTRSHALGWSEYHNILRSYGYELKMVSVDAFCEGVFSSSVKLSKTVDQFREFYVST</sequence>
<evidence type="ECO:0000313" key="2">
    <source>
        <dbReference type="Proteomes" id="UP000027195"/>
    </source>
</evidence>
<dbReference type="Proteomes" id="UP000027195">
    <property type="component" value="Unassembled WGS sequence"/>
</dbReference>
<accession>A0A067MR62</accession>
<protein>
    <submittedName>
        <fullName evidence="1">Uncharacterized protein</fullName>
    </submittedName>
</protein>
<dbReference type="AlphaFoldDB" id="A0A067MR62"/>
<reference evidence="2" key="1">
    <citation type="journal article" date="2014" name="Proc. Natl. Acad. Sci. U.S.A.">
        <title>Extensive sampling of basidiomycete genomes demonstrates inadequacy of the white-rot/brown-rot paradigm for wood decay fungi.</title>
        <authorList>
            <person name="Riley R."/>
            <person name="Salamov A.A."/>
            <person name="Brown D.W."/>
            <person name="Nagy L.G."/>
            <person name="Floudas D."/>
            <person name="Held B.W."/>
            <person name="Levasseur A."/>
            <person name="Lombard V."/>
            <person name="Morin E."/>
            <person name="Otillar R."/>
            <person name="Lindquist E.A."/>
            <person name="Sun H."/>
            <person name="LaButti K.M."/>
            <person name="Schmutz J."/>
            <person name="Jabbour D."/>
            <person name="Luo H."/>
            <person name="Baker S.E."/>
            <person name="Pisabarro A.G."/>
            <person name="Walton J.D."/>
            <person name="Blanchette R.A."/>
            <person name="Henrissat B."/>
            <person name="Martin F."/>
            <person name="Cullen D."/>
            <person name="Hibbett D.S."/>
            <person name="Grigoriev I.V."/>
        </authorList>
    </citation>
    <scope>NUCLEOTIDE SEQUENCE [LARGE SCALE GENOMIC DNA]</scope>
    <source>
        <strain evidence="2">FD-172 SS1</strain>
    </source>
</reference>
<keyword evidence="2" id="KW-1185">Reference proteome</keyword>
<gene>
    <name evidence="1" type="ORF">BOTBODRAFT_350893</name>
</gene>
<proteinExistence type="predicted"/>
<dbReference type="EMBL" id="KL198039">
    <property type="protein sequence ID" value="KDQ14086.1"/>
    <property type="molecule type" value="Genomic_DNA"/>
</dbReference>
<organism evidence="1 2">
    <name type="scientific">Botryobasidium botryosum (strain FD-172 SS1)</name>
    <dbReference type="NCBI Taxonomy" id="930990"/>
    <lineage>
        <taxon>Eukaryota</taxon>
        <taxon>Fungi</taxon>
        <taxon>Dikarya</taxon>
        <taxon>Basidiomycota</taxon>
        <taxon>Agaricomycotina</taxon>
        <taxon>Agaricomycetes</taxon>
        <taxon>Cantharellales</taxon>
        <taxon>Botryobasidiaceae</taxon>
        <taxon>Botryobasidium</taxon>
    </lineage>
</organism>
<name>A0A067MR62_BOTB1</name>
<evidence type="ECO:0000313" key="1">
    <source>
        <dbReference type="EMBL" id="KDQ14086.1"/>
    </source>
</evidence>
<dbReference type="HOGENOM" id="CLU_2440545_0_0_1"/>